<accession>A0ABD1M6I2</accession>
<reference evidence="2 3" key="1">
    <citation type="submission" date="2024-08" db="EMBL/GenBank/DDBJ databases">
        <title>Insights into the chromosomal genome structure of Flemingia macrophylla.</title>
        <authorList>
            <person name="Ding Y."/>
            <person name="Zhao Y."/>
            <person name="Bi W."/>
            <person name="Wu M."/>
            <person name="Zhao G."/>
            <person name="Gong Y."/>
            <person name="Li W."/>
            <person name="Zhang P."/>
        </authorList>
    </citation>
    <scope>NUCLEOTIDE SEQUENCE [LARGE SCALE GENOMIC DNA]</scope>
    <source>
        <strain evidence="2">DYQJB</strain>
        <tissue evidence="2">Leaf</tissue>
    </source>
</reference>
<proteinExistence type="predicted"/>
<comment type="caution">
    <text evidence="2">The sequence shown here is derived from an EMBL/GenBank/DDBJ whole genome shotgun (WGS) entry which is preliminary data.</text>
</comment>
<evidence type="ECO:0000313" key="2">
    <source>
        <dbReference type="EMBL" id="KAL2330725.1"/>
    </source>
</evidence>
<keyword evidence="3" id="KW-1185">Reference proteome</keyword>
<organism evidence="2 3">
    <name type="scientific">Flemingia macrophylla</name>
    <dbReference type="NCBI Taxonomy" id="520843"/>
    <lineage>
        <taxon>Eukaryota</taxon>
        <taxon>Viridiplantae</taxon>
        <taxon>Streptophyta</taxon>
        <taxon>Embryophyta</taxon>
        <taxon>Tracheophyta</taxon>
        <taxon>Spermatophyta</taxon>
        <taxon>Magnoliopsida</taxon>
        <taxon>eudicotyledons</taxon>
        <taxon>Gunneridae</taxon>
        <taxon>Pentapetalae</taxon>
        <taxon>rosids</taxon>
        <taxon>fabids</taxon>
        <taxon>Fabales</taxon>
        <taxon>Fabaceae</taxon>
        <taxon>Papilionoideae</taxon>
        <taxon>50 kb inversion clade</taxon>
        <taxon>NPAAA clade</taxon>
        <taxon>indigoferoid/millettioid clade</taxon>
        <taxon>Phaseoleae</taxon>
        <taxon>Flemingia</taxon>
    </lineage>
</organism>
<dbReference type="Proteomes" id="UP001603857">
    <property type="component" value="Unassembled WGS sequence"/>
</dbReference>
<feature type="transmembrane region" description="Helical" evidence="1">
    <location>
        <begin position="75"/>
        <end position="95"/>
    </location>
</feature>
<keyword evidence="1" id="KW-0472">Membrane</keyword>
<dbReference type="InterPro" id="IPR053258">
    <property type="entry name" value="Ca-permeable_cation_channel"/>
</dbReference>
<protein>
    <submittedName>
        <fullName evidence="2">Uncharacterized protein</fullName>
    </submittedName>
</protein>
<dbReference type="EMBL" id="JBGMDY010000006">
    <property type="protein sequence ID" value="KAL2330725.1"/>
    <property type="molecule type" value="Genomic_DNA"/>
</dbReference>
<dbReference type="AlphaFoldDB" id="A0ABD1M6I2"/>
<evidence type="ECO:0000313" key="3">
    <source>
        <dbReference type="Proteomes" id="UP001603857"/>
    </source>
</evidence>
<dbReference type="PANTHER" id="PTHR34115:SF16">
    <property type="entry name" value="PROTEIN, PUTATIVE-RELATED"/>
    <property type="match status" value="1"/>
</dbReference>
<keyword evidence="1" id="KW-0812">Transmembrane</keyword>
<keyword evidence="1" id="KW-1133">Transmembrane helix</keyword>
<feature type="transmembrane region" description="Helical" evidence="1">
    <location>
        <begin position="45"/>
        <end position="66"/>
    </location>
</feature>
<sequence length="137" mass="15535">MRDQVDNLFKELKEILDKFLELMIAFVAAKNTNTGESLFTKQHKLVMPMVLAIVFYTLLATLGAILHSRNNNTNLLAIITCGMLVFGSVVSVLALCFISTTLAWMTVAMWVAMFTLVAYHYGVLQRIKNWMDRITQN</sequence>
<evidence type="ECO:0000256" key="1">
    <source>
        <dbReference type="SAM" id="Phobius"/>
    </source>
</evidence>
<name>A0ABD1M6I2_9FABA</name>
<feature type="transmembrane region" description="Helical" evidence="1">
    <location>
        <begin position="101"/>
        <end position="124"/>
    </location>
</feature>
<gene>
    <name evidence="2" type="ORF">Fmac_018306</name>
</gene>
<dbReference type="PANTHER" id="PTHR34115">
    <property type="entry name" value="PROTEIN, PUTATIVE-RELATED"/>
    <property type="match status" value="1"/>
</dbReference>